<dbReference type="Pfam" id="PF00977">
    <property type="entry name" value="His_biosynth"/>
    <property type="match status" value="1"/>
</dbReference>
<dbReference type="HAMAP" id="MF_01014">
    <property type="entry name" value="HisA"/>
    <property type="match status" value="1"/>
</dbReference>
<dbReference type="PANTHER" id="PTHR43090">
    <property type="entry name" value="1-(5-PHOSPHORIBOSYL)-5-[(5-PHOSPHORIBOSYLAMINO)METHYLIDENEAMINO] IMIDAZOLE-4-CARBOXAMIDE ISOMERASE"/>
    <property type="match status" value="1"/>
</dbReference>
<dbReference type="InterPro" id="IPR023016">
    <property type="entry name" value="HisA/PriA"/>
</dbReference>
<gene>
    <name evidence="9 12" type="primary">hisA</name>
    <name evidence="12" type="ORF">RI845_07080</name>
</gene>
<protein>
    <recommendedName>
        <fullName evidence="9 11">1-(5-phosphoribosyl)-5-[(5-phosphoribosylamino)methylideneamino] imidazole-4-carboxamide isomerase</fullName>
        <ecNumber evidence="9 11">5.3.1.16</ecNumber>
    </recommendedName>
    <alternativeName>
        <fullName evidence="9">Phosphoribosylformimino-5-aminoimidazole carboxamide ribotide isomerase</fullName>
    </alternativeName>
</protein>
<evidence type="ECO:0000256" key="2">
    <source>
        <dbReference type="ARBA" id="ARBA00004496"/>
    </source>
</evidence>
<feature type="active site" description="Proton donor" evidence="9">
    <location>
        <position position="129"/>
    </location>
</feature>
<organism evidence="12 13">
    <name type="scientific">Thalassotalea nanhaiensis</name>
    <dbReference type="NCBI Taxonomy" id="3065648"/>
    <lineage>
        <taxon>Bacteria</taxon>
        <taxon>Pseudomonadati</taxon>
        <taxon>Pseudomonadota</taxon>
        <taxon>Gammaproteobacteria</taxon>
        <taxon>Alteromonadales</taxon>
        <taxon>Colwelliaceae</taxon>
        <taxon>Thalassotalea</taxon>
    </lineage>
</organism>
<evidence type="ECO:0000256" key="1">
    <source>
        <dbReference type="ARBA" id="ARBA00000901"/>
    </source>
</evidence>
<sequence length="245" mass="27001">MIIPAIDLIDGQTVRLYQGDYQQKTSYEQTPEQLVESYYQQGAKILHLVDLDGAKDSSKRQTKRLKEIISVAKMPVQVGGGVRCQQDVDDLLALGASKVVIGSLAIKQPELVKSWFTIYGKDKIVLALDVQINEQGDKLLPTHGWIEQSNTTLEQLLDFYGEENVSQVLCTDISKDGTLTGSNVELYQQLKQQYSNIFWQASGGIGSLDDINNVAFSGADGIILGRALLEGKFTLAEAISCWQNA</sequence>
<dbReference type="InterPro" id="IPR011060">
    <property type="entry name" value="RibuloseP-bd_barrel"/>
</dbReference>
<comment type="catalytic activity">
    <reaction evidence="1 9 11">
        <text>1-(5-phospho-beta-D-ribosyl)-5-[(5-phospho-beta-D-ribosylamino)methylideneamino]imidazole-4-carboxamide = 5-[(5-phospho-1-deoxy-D-ribulos-1-ylimino)methylamino]-1-(5-phospho-beta-D-ribosyl)imidazole-4-carboxamide</text>
        <dbReference type="Rhea" id="RHEA:15469"/>
        <dbReference type="ChEBI" id="CHEBI:58435"/>
        <dbReference type="ChEBI" id="CHEBI:58525"/>
        <dbReference type="EC" id="5.3.1.16"/>
    </reaction>
</comment>
<keyword evidence="6 9" id="KW-0028">Amino-acid biosynthesis</keyword>
<reference evidence="13" key="1">
    <citation type="submission" date="2023-09" db="EMBL/GenBank/DDBJ databases">
        <authorList>
            <person name="Li S."/>
            <person name="Li X."/>
            <person name="Zhang C."/>
            <person name="Zhao Z."/>
        </authorList>
    </citation>
    <scope>NUCLEOTIDE SEQUENCE [LARGE SCALE GENOMIC DNA]</scope>
    <source>
        <strain evidence="13">SQ345</strain>
    </source>
</reference>
<evidence type="ECO:0000256" key="8">
    <source>
        <dbReference type="ARBA" id="ARBA00023235"/>
    </source>
</evidence>
<dbReference type="CDD" id="cd04732">
    <property type="entry name" value="HisA"/>
    <property type="match status" value="1"/>
</dbReference>
<dbReference type="RefSeq" id="WP_348389034.1">
    <property type="nucleotide sequence ID" value="NZ_CP134146.1"/>
</dbReference>
<name>A0ABY9TMA9_9GAMM</name>
<keyword evidence="13" id="KW-1185">Reference proteome</keyword>
<dbReference type="InterPro" id="IPR006063">
    <property type="entry name" value="HisA_bact_arch"/>
</dbReference>
<dbReference type="InterPro" id="IPR006062">
    <property type="entry name" value="His_biosynth"/>
</dbReference>
<keyword evidence="7 9" id="KW-0368">Histidine biosynthesis</keyword>
<evidence type="ECO:0000256" key="3">
    <source>
        <dbReference type="ARBA" id="ARBA00005133"/>
    </source>
</evidence>
<proteinExistence type="inferred from homology"/>
<comment type="similarity">
    <text evidence="4 9 10">Belongs to the HisA/HisF family.</text>
</comment>
<evidence type="ECO:0000256" key="11">
    <source>
        <dbReference type="RuleBase" id="RU003658"/>
    </source>
</evidence>
<evidence type="ECO:0000256" key="9">
    <source>
        <dbReference type="HAMAP-Rule" id="MF_01014"/>
    </source>
</evidence>
<accession>A0ABY9TMA9</accession>
<dbReference type="InterPro" id="IPR013785">
    <property type="entry name" value="Aldolase_TIM"/>
</dbReference>
<dbReference type="Proteomes" id="UP001248581">
    <property type="component" value="Chromosome"/>
</dbReference>
<dbReference type="GO" id="GO:0003949">
    <property type="term" value="F:1-(5-phosphoribosyl)-5-[(5-phosphoribosylamino)methylideneamino]imidazole-4-carboxamide isomerase activity"/>
    <property type="evidence" value="ECO:0007669"/>
    <property type="project" value="UniProtKB-EC"/>
</dbReference>
<keyword evidence="8 9" id="KW-0413">Isomerase</keyword>
<evidence type="ECO:0000256" key="5">
    <source>
        <dbReference type="ARBA" id="ARBA00022490"/>
    </source>
</evidence>
<evidence type="ECO:0000256" key="7">
    <source>
        <dbReference type="ARBA" id="ARBA00023102"/>
    </source>
</evidence>
<dbReference type="PANTHER" id="PTHR43090:SF2">
    <property type="entry name" value="1-(5-PHOSPHORIBOSYL)-5-[(5-PHOSPHORIBOSYLAMINO)METHYLIDENEAMINO] IMIDAZOLE-4-CARBOXAMIDE ISOMERASE"/>
    <property type="match status" value="1"/>
</dbReference>
<comment type="pathway">
    <text evidence="3 9 11">Amino-acid biosynthesis; L-histidine biosynthesis; L-histidine from 5-phospho-alpha-D-ribose 1-diphosphate: step 4/9.</text>
</comment>
<comment type="subcellular location">
    <subcellularLocation>
        <location evidence="2 9 11">Cytoplasm</location>
    </subcellularLocation>
</comment>
<keyword evidence="5 9" id="KW-0963">Cytoplasm</keyword>
<dbReference type="Gene3D" id="3.20.20.70">
    <property type="entry name" value="Aldolase class I"/>
    <property type="match status" value="1"/>
</dbReference>
<dbReference type="EMBL" id="CP134146">
    <property type="protein sequence ID" value="WNC69892.1"/>
    <property type="molecule type" value="Genomic_DNA"/>
</dbReference>
<evidence type="ECO:0000256" key="4">
    <source>
        <dbReference type="ARBA" id="ARBA00009667"/>
    </source>
</evidence>
<evidence type="ECO:0000313" key="13">
    <source>
        <dbReference type="Proteomes" id="UP001248581"/>
    </source>
</evidence>
<dbReference type="SUPFAM" id="SSF51366">
    <property type="entry name" value="Ribulose-phoshate binding barrel"/>
    <property type="match status" value="1"/>
</dbReference>
<dbReference type="InterPro" id="IPR044524">
    <property type="entry name" value="Isoase_HisA-like"/>
</dbReference>
<evidence type="ECO:0000313" key="12">
    <source>
        <dbReference type="EMBL" id="WNC69892.1"/>
    </source>
</evidence>
<dbReference type="NCBIfam" id="TIGR00007">
    <property type="entry name" value="1-(5-phosphoribosyl)-5-[(5-phosphoribosylamino)methylideneamino]imidazole-4-carboxamide isomerase"/>
    <property type="match status" value="1"/>
</dbReference>
<feature type="active site" description="Proton acceptor" evidence="9">
    <location>
        <position position="7"/>
    </location>
</feature>
<evidence type="ECO:0000256" key="10">
    <source>
        <dbReference type="RuleBase" id="RU003657"/>
    </source>
</evidence>
<evidence type="ECO:0000256" key="6">
    <source>
        <dbReference type="ARBA" id="ARBA00022605"/>
    </source>
</evidence>
<dbReference type="EC" id="5.3.1.16" evidence="9 11"/>